<dbReference type="Proteomes" id="UP001162483">
    <property type="component" value="Unassembled WGS sequence"/>
</dbReference>
<sequence>MVAVVPVASIFVIIPLQLSVEYLVARKCHGWTYCPGGHLSGTSLGVTELLRERPHSFTNVL</sequence>
<protein>
    <submittedName>
        <fullName evidence="2">Uncharacterized protein</fullName>
    </submittedName>
</protein>
<accession>A0ABN9FGF8</accession>
<feature type="chain" id="PRO_5045194387" evidence="1">
    <location>
        <begin position="31"/>
        <end position="61"/>
    </location>
</feature>
<gene>
    <name evidence="2" type="ORF">SPARVUS_LOCUS12014938</name>
</gene>
<evidence type="ECO:0000313" key="3">
    <source>
        <dbReference type="Proteomes" id="UP001162483"/>
    </source>
</evidence>
<evidence type="ECO:0000313" key="2">
    <source>
        <dbReference type="EMBL" id="CAI9596114.1"/>
    </source>
</evidence>
<proteinExistence type="predicted"/>
<evidence type="ECO:0000256" key="1">
    <source>
        <dbReference type="SAM" id="SignalP"/>
    </source>
</evidence>
<comment type="caution">
    <text evidence="2">The sequence shown here is derived from an EMBL/GenBank/DDBJ whole genome shotgun (WGS) entry which is preliminary data.</text>
</comment>
<keyword evidence="1" id="KW-0732">Signal</keyword>
<feature type="signal peptide" evidence="1">
    <location>
        <begin position="1"/>
        <end position="30"/>
    </location>
</feature>
<dbReference type="EMBL" id="CATNWA010016884">
    <property type="protein sequence ID" value="CAI9596114.1"/>
    <property type="molecule type" value="Genomic_DNA"/>
</dbReference>
<reference evidence="2" key="1">
    <citation type="submission" date="2023-05" db="EMBL/GenBank/DDBJ databases">
        <authorList>
            <person name="Stuckert A."/>
        </authorList>
    </citation>
    <scope>NUCLEOTIDE SEQUENCE</scope>
</reference>
<organism evidence="2 3">
    <name type="scientific">Staurois parvus</name>
    <dbReference type="NCBI Taxonomy" id="386267"/>
    <lineage>
        <taxon>Eukaryota</taxon>
        <taxon>Metazoa</taxon>
        <taxon>Chordata</taxon>
        <taxon>Craniata</taxon>
        <taxon>Vertebrata</taxon>
        <taxon>Euteleostomi</taxon>
        <taxon>Amphibia</taxon>
        <taxon>Batrachia</taxon>
        <taxon>Anura</taxon>
        <taxon>Neobatrachia</taxon>
        <taxon>Ranoidea</taxon>
        <taxon>Ranidae</taxon>
        <taxon>Staurois</taxon>
    </lineage>
</organism>
<name>A0ABN9FGF8_9NEOB</name>
<keyword evidence="3" id="KW-1185">Reference proteome</keyword>